<keyword evidence="3" id="KW-1185">Reference proteome</keyword>
<feature type="region of interest" description="Disordered" evidence="1">
    <location>
        <begin position="31"/>
        <end position="72"/>
    </location>
</feature>
<sequence length="72" mass="7867">MAQPLCLRLRHLASRDPAYDHKISKLMAGLYSRSNSSPSSHPLDHHPLATSTTRANPANAPPPEKSPAEEIE</sequence>
<dbReference type="Proteomes" id="UP000032180">
    <property type="component" value="Chromosome 9"/>
</dbReference>
<evidence type="ECO:0000313" key="3">
    <source>
        <dbReference type="Proteomes" id="UP000032180"/>
    </source>
</evidence>
<name>A0A0D9XC33_9ORYZ</name>
<feature type="compositionally biased region" description="Low complexity" evidence="1">
    <location>
        <begin position="48"/>
        <end position="58"/>
    </location>
</feature>
<reference evidence="2" key="3">
    <citation type="submission" date="2015-04" db="UniProtKB">
        <authorList>
            <consortium name="EnsemblPlants"/>
        </authorList>
    </citation>
    <scope>IDENTIFICATION</scope>
</reference>
<accession>A0A0D9XC33</accession>
<feature type="compositionally biased region" description="Low complexity" evidence="1">
    <location>
        <begin position="31"/>
        <end position="41"/>
    </location>
</feature>
<dbReference type="AlphaFoldDB" id="A0A0D9XC33"/>
<organism evidence="2 3">
    <name type="scientific">Leersia perrieri</name>
    <dbReference type="NCBI Taxonomy" id="77586"/>
    <lineage>
        <taxon>Eukaryota</taxon>
        <taxon>Viridiplantae</taxon>
        <taxon>Streptophyta</taxon>
        <taxon>Embryophyta</taxon>
        <taxon>Tracheophyta</taxon>
        <taxon>Spermatophyta</taxon>
        <taxon>Magnoliopsida</taxon>
        <taxon>Liliopsida</taxon>
        <taxon>Poales</taxon>
        <taxon>Poaceae</taxon>
        <taxon>BOP clade</taxon>
        <taxon>Oryzoideae</taxon>
        <taxon>Oryzeae</taxon>
        <taxon>Oryzinae</taxon>
        <taxon>Leersia</taxon>
    </lineage>
</organism>
<proteinExistence type="predicted"/>
<protein>
    <submittedName>
        <fullName evidence="2">Uncharacterized protein</fullName>
    </submittedName>
</protein>
<reference evidence="3" key="2">
    <citation type="submission" date="2013-12" db="EMBL/GenBank/DDBJ databases">
        <authorList>
            <person name="Yu Y."/>
            <person name="Lee S."/>
            <person name="de Baynast K."/>
            <person name="Wissotski M."/>
            <person name="Liu L."/>
            <person name="Talag J."/>
            <person name="Goicoechea J."/>
            <person name="Angelova A."/>
            <person name="Jetty R."/>
            <person name="Kudrna D."/>
            <person name="Golser W."/>
            <person name="Rivera L."/>
            <person name="Zhang J."/>
            <person name="Wing R."/>
        </authorList>
    </citation>
    <scope>NUCLEOTIDE SEQUENCE</scope>
</reference>
<dbReference type="HOGENOM" id="CLU_2725852_0_0_1"/>
<reference evidence="2 3" key="1">
    <citation type="submission" date="2012-08" db="EMBL/GenBank/DDBJ databases">
        <title>Oryza genome evolution.</title>
        <authorList>
            <person name="Wing R.A."/>
        </authorList>
    </citation>
    <scope>NUCLEOTIDE SEQUENCE</scope>
</reference>
<evidence type="ECO:0000313" key="2">
    <source>
        <dbReference type="EnsemblPlants" id="LPERR09G02830.1"/>
    </source>
</evidence>
<dbReference type="EnsemblPlants" id="LPERR09G02830.1">
    <property type="protein sequence ID" value="LPERR09G02830.1"/>
    <property type="gene ID" value="LPERR09G02830"/>
</dbReference>
<evidence type="ECO:0000256" key="1">
    <source>
        <dbReference type="SAM" id="MobiDB-lite"/>
    </source>
</evidence>
<dbReference type="Gramene" id="LPERR09G02830.1">
    <property type="protein sequence ID" value="LPERR09G02830.1"/>
    <property type="gene ID" value="LPERR09G02830"/>
</dbReference>